<feature type="domain" description="DUF2062" evidence="2">
    <location>
        <begin position="22"/>
        <end position="174"/>
    </location>
</feature>
<dbReference type="PANTHER" id="PTHR40547:SF1">
    <property type="entry name" value="SLL0298 PROTEIN"/>
    <property type="match status" value="1"/>
</dbReference>
<dbReference type="Pfam" id="PF09835">
    <property type="entry name" value="DUF2062"/>
    <property type="match status" value="1"/>
</dbReference>
<keyword evidence="1" id="KW-0812">Transmembrane</keyword>
<comment type="caution">
    <text evidence="3">The sequence shown here is derived from an EMBL/GenBank/DDBJ whole genome shotgun (WGS) entry which is preliminary data.</text>
</comment>
<dbReference type="PANTHER" id="PTHR40547">
    <property type="entry name" value="SLL0298 PROTEIN"/>
    <property type="match status" value="1"/>
</dbReference>
<keyword evidence="1" id="KW-0472">Membrane</keyword>
<keyword evidence="1" id="KW-1133">Transmembrane helix</keyword>
<proteinExistence type="predicted"/>
<dbReference type="InterPro" id="IPR018639">
    <property type="entry name" value="DUF2062"/>
</dbReference>
<dbReference type="AlphaFoldDB" id="A0A8J7K957"/>
<organism evidence="3 4">
    <name type="scientific">Chitinilyticum piscinae</name>
    <dbReference type="NCBI Taxonomy" id="2866724"/>
    <lineage>
        <taxon>Bacteria</taxon>
        <taxon>Pseudomonadati</taxon>
        <taxon>Pseudomonadota</taxon>
        <taxon>Betaproteobacteria</taxon>
        <taxon>Neisseriales</taxon>
        <taxon>Chitinibacteraceae</taxon>
        <taxon>Chitinilyticum</taxon>
    </lineage>
</organism>
<evidence type="ECO:0000259" key="2">
    <source>
        <dbReference type="Pfam" id="PF09835"/>
    </source>
</evidence>
<dbReference type="EMBL" id="JADFUA010000012">
    <property type="protein sequence ID" value="MBE9610678.1"/>
    <property type="molecule type" value="Genomic_DNA"/>
</dbReference>
<feature type="transmembrane region" description="Helical" evidence="1">
    <location>
        <begin position="119"/>
        <end position="137"/>
    </location>
</feature>
<dbReference type="Proteomes" id="UP000604481">
    <property type="component" value="Unassembled WGS sequence"/>
</dbReference>
<sequence length="183" mass="20344">MPRKLLRRYLPEPHAVREHRLLRCFGSKLGHPDLWHLHRRCVARGVAVGFLSGLIPGPLQMLTAALLSLGWRSNLPVALLVTFYTNPLTIGPIYWVAYKLGSFLLGGNGNGVVQQPMPDFSFGAPLAWLSAMLDWMIGLGPALLVGLPVLATLLAIGGYFAVELFWRGWIVVRRRKSNARLRV</sequence>
<feature type="transmembrane region" description="Helical" evidence="1">
    <location>
        <begin position="46"/>
        <end position="71"/>
    </location>
</feature>
<dbReference type="RefSeq" id="WP_194117228.1">
    <property type="nucleotide sequence ID" value="NZ_JADFUA010000012.1"/>
</dbReference>
<gene>
    <name evidence="3" type="ORF">INR99_15155</name>
</gene>
<evidence type="ECO:0000313" key="4">
    <source>
        <dbReference type="Proteomes" id="UP000604481"/>
    </source>
</evidence>
<evidence type="ECO:0000313" key="3">
    <source>
        <dbReference type="EMBL" id="MBE9610678.1"/>
    </source>
</evidence>
<name>A0A8J7K957_9NEIS</name>
<feature type="transmembrane region" description="Helical" evidence="1">
    <location>
        <begin position="143"/>
        <end position="166"/>
    </location>
</feature>
<keyword evidence="4" id="KW-1185">Reference proteome</keyword>
<evidence type="ECO:0000256" key="1">
    <source>
        <dbReference type="SAM" id="Phobius"/>
    </source>
</evidence>
<reference evidence="3 4" key="1">
    <citation type="submission" date="2020-10" db="EMBL/GenBank/DDBJ databases">
        <title>The genome sequence of Chitinilyticum litopenaei 4Y14.</title>
        <authorList>
            <person name="Liu Y."/>
        </authorList>
    </citation>
    <scope>NUCLEOTIDE SEQUENCE [LARGE SCALE GENOMIC DNA]</scope>
    <source>
        <strain evidence="3 4">4Y14</strain>
    </source>
</reference>
<protein>
    <submittedName>
        <fullName evidence="3">DUF2062 domain-containing protein</fullName>
    </submittedName>
</protein>
<accession>A0A8J7K957</accession>